<keyword evidence="5 8" id="KW-0460">Magnesium</keyword>
<dbReference type="Gene3D" id="3.90.550.10">
    <property type="entry name" value="Spore Coat Polysaccharide Biosynthesis Protein SpsA, Chain A"/>
    <property type="match status" value="1"/>
</dbReference>
<dbReference type="RefSeq" id="WP_118921019.1">
    <property type="nucleotide sequence ID" value="NZ_QWEG01000007.1"/>
</dbReference>
<dbReference type="GO" id="GO:0061603">
    <property type="term" value="F:molybdenum cofactor guanylyltransferase activity"/>
    <property type="evidence" value="ECO:0007669"/>
    <property type="project" value="UniProtKB-EC"/>
</dbReference>
<evidence type="ECO:0000256" key="8">
    <source>
        <dbReference type="HAMAP-Rule" id="MF_00316"/>
    </source>
</evidence>
<sequence>MKATAILLSGGKSSRMGTNKALLKIQDKTNIERIKDELIKIFDEVILVTNDPEAYEFLQINTITDEYPGQGPLAGIHAGLKASSSDANLAVACDMPFVSAELAESMIKRLGHHDAVIPVIEGRQHPLFAVYQKTIVQEIEECIKSDSLRLKALLEKLDVLYLTEQDLEIYSNGPLDRIFFNMNVPEEYELAVQQAKGKEQE</sequence>
<keyword evidence="1 8" id="KW-0963">Cytoplasm</keyword>
<evidence type="ECO:0000256" key="1">
    <source>
        <dbReference type="ARBA" id="ARBA00022490"/>
    </source>
</evidence>
<evidence type="ECO:0000313" key="11">
    <source>
        <dbReference type="Proteomes" id="UP000284416"/>
    </source>
</evidence>
<dbReference type="Pfam" id="PF12804">
    <property type="entry name" value="NTP_transf_3"/>
    <property type="match status" value="1"/>
</dbReference>
<dbReference type="SUPFAM" id="SSF53448">
    <property type="entry name" value="Nucleotide-diphospho-sugar transferases"/>
    <property type="match status" value="1"/>
</dbReference>
<keyword evidence="7 8" id="KW-0501">Molybdenum cofactor biosynthesis</keyword>
<keyword evidence="4 8" id="KW-0547">Nucleotide-binding</keyword>
<dbReference type="InterPro" id="IPR029044">
    <property type="entry name" value="Nucleotide-diphossugar_trans"/>
</dbReference>
<comment type="function">
    <text evidence="8">Transfers a GMP moiety from GTP to Mo-molybdopterin (Mo-MPT) cofactor (Moco or molybdenum cofactor) to form Mo-molybdopterin guanine dinucleotide (Mo-MGD) cofactor.</text>
</comment>
<keyword evidence="10" id="KW-0548">Nucleotidyltransferase</keyword>
<evidence type="ECO:0000256" key="2">
    <source>
        <dbReference type="ARBA" id="ARBA00022679"/>
    </source>
</evidence>
<dbReference type="HAMAP" id="MF_00316">
    <property type="entry name" value="MobA"/>
    <property type="match status" value="1"/>
</dbReference>
<dbReference type="GO" id="GO:0005525">
    <property type="term" value="F:GTP binding"/>
    <property type="evidence" value="ECO:0007669"/>
    <property type="project" value="UniProtKB-UniRule"/>
</dbReference>
<evidence type="ECO:0000256" key="6">
    <source>
        <dbReference type="ARBA" id="ARBA00023134"/>
    </source>
</evidence>
<keyword evidence="11" id="KW-1185">Reference proteome</keyword>
<comment type="subcellular location">
    <subcellularLocation>
        <location evidence="8">Cytoplasm</location>
    </subcellularLocation>
</comment>
<accession>A0A417YT75</accession>
<feature type="binding site" evidence="8">
    <location>
        <begin position="8"/>
        <end position="10"/>
    </location>
    <ligand>
        <name>GTP</name>
        <dbReference type="ChEBI" id="CHEBI:37565"/>
    </ligand>
</feature>
<dbReference type="PANTHER" id="PTHR19136">
    <property type="entry name" value="MOLYBDENUM COFACTOR GUANYLYLTRANSFERASE"/>
    <property type="match status" value="1"/>
</dbReference>
<organism evidence="10 11">
    <name type="scientific">Neobacillus notoginsengisoli</name>
    <dbReference type="NCBI Taxonomy" id="1578198"/>
    <lineage>
        <taxon>Bacteria</taxon>
        <taxon>Bacillati</taxon>
        <taxon>Bacillota</taxon>
        <taxon>Bacilli</taxon>
        <taxon>Bacillales</taxon>
        <taxon>Bacillaceae</taxon>
        <taxon>Neobacillus</taxon>
    </lineage>
</organism>
<dbReference type="PANTHER" id="PTHR19136:SF81">
    <property type="entry name" value="MOLYBDENUM COFACTOR GUANYLYLTRANSFERASE"/>
    <property type="match status" value="1"/>
</dbReference>
<feature type="binding site" evidence="8">
    <location>
        <position position="94"/>
    </location>
    <ligand>
        <name>Mg(2+)</name>
        <dbReference type="ChEBI" id="CHEBI:18420"/>
    </ligand>
</feature>
<reference evidence="10 11" key="1">
    <citation type="journal article" date="2017" name="Int. J. Syst. Evol. Microbiol.">
        <title>Bacillus notoginsengisoli sp. nov., a novel bacterium isolated from the rhizosphere of Panax notoginseng.</title>
        <authorList>
            <person name="Zhang M.Y."/>
            <person name="Cheng J."/>
            <person name="Cai Y."/>
            <person name="Zhang T.Y."/>
            <person name="Wu Y.Y."/>
            <person name="Manikprabhu D."/>
            <person name="Li W.J."/>
            <person name="Zhang Y.X."/>
        </authorList>
    </citation>
    <scope>NUCLEOTIDE SEQUENCE [LARGE SCALE GENOMIC DNA]</scope>
    <source>
        <strain evidence="10 11">JCM 30743</strain>
    </source>
</reference>
<keyword evidence="3 8" id="KW-0479">Metal-binding</keyword>
<evidence type="ECO:0000256" key="4">
    <source>
        <dbReference type="ARBA" id="ARBA00022741"/>
    </source>
</evidence>
<proteinExistence type="inferred from homology"/>
<gene>
    <name evidence="8" type="primary">mobA</name>
    <name evidence="10" type="ORF">D1B31_11920</name>
</gene>
<evidence type="ECO:0000256" key="3">
    <source>
        <dbReference type="ARBA" id="ARBA00022723"/>
    </source>
</evidence>
<comment type="cofactor">
    <cofactor evidence="8">
        <name>Mg(2+)</name>
        <dbReference type="ChEBI" id="CHEBI:18420"/>
    </cofactor>
</comment>
<feature type="binding site" evidence="8">
    <location>
        <position position="20"/>
    </location>
    <ligand>
        <name>GTP</name>
        <dbReference type="ChEBI" id="CHEBI:37565"/>
    </ligand>
</feature>
<dbReference type="OrthoDB" id="9788394at2"/>
<feature type="binding site" evidence="8">
    <location>
        <position position="94"/>
    </location>
    <ligand>
        <name>GTP</name>
        <dbReference type="ChEBI" id="CHEBI:37565"/>
    </ligand>
</feature>
<evidence type="ECO:0000256" key="7">
    <source>
        <dbReference type="ARBA" id="ARBA00023150"/>
    </source>
</evidence>
<dbReference type="GO" id="GO:0005737">
    <property type="term" value="C:cytoplasm"/>
    <property type="evidence" value="ECO:0007669"/>
    <property type="project" value="UniProtKB-SubCell"/>
</dbReference>
<dbReference type="InterPro" id="IPR025877">
    <property type="entry name" value="MobA-like_NTP_Trfase"/>
</dbReference>
<dbReference type="GO" id="GO:0006777">
    <property type="term" value="P:Mo-molybdopterin cofactor biosynthetic process"/>
    <property type="evidence" value="ECO:0007669"/>
    <property type="project" value="UniProtKB-KW"/>
</dbReference>
<name>A0A417YT75_9BACI</name>
<dbReference type="GO" id="GO:0046872">
    <property type="term" value="F:metal ion binding"/>
    <property type="evidence" value="ECO:0007669"/>
    <property type="project" value="UniProtKB-KW"/>
</dbReference>
<dbReference type="AlphaFoldDB" id="A0A417YT75"/>
<evidence type="ECO:0000256" key="5">
    <source>
        <dbReference type="ARBA" id="ARBA00022842"/>
    </source>
</evidence>
<keyword evidence="2 8" id="KW-0808">Transferase</keyword>
<comment type="catalytic activity">
    <reaction evidence="8">
        <text>Mo-molybdopterin + GTP + H(+) = Mo-molybdopterin guanine dinucleotide + diphosphate</text>
        <dbReference type="Rhea" id="RHEA:34243"/>
        <dbReference type="ChEBI" id="CHEBI:15378"/>
        <dbReference type="ChEBI" id="CHEBI:33019"/>
        <dbReference type="ChEBI" id="CHEBI:37565"/>
        <dbReference type="ChEBI" id="CHEBI:71302"/>
        <dbReference type="ChEBI" id="CHEBI:71310"/>
        <dbReference type="EC" id="2.7.7.77"/>
    </reaction>
</comment>
<comment type="domain">
    <text evidence="8">The N-terminal domain determines nucleotide recognition and specific binding, while the C-terminal domain determines the specific binding to the target protein.</text>
</comment>
<comment type="similarity">
    <text evidence="8">Belongs to the MobA family.</text>
</comment>
<protein>
    <recommendedName>
        <fullName evidence="8">Probable molybdenum cofactor guanylyltransferase</fullName>
        <shortName evidence="8">MoCo guanylyltransferase</shortName>
        <ecNumber evidence="8">2.7.7.77</ecNumber>
    </recommendedName>
    <alternativeName>
        <fullName evidence="8">GTP:molybdopterin guanylyltransferase</fullName>
    </alternativeName>
    <alternativeName>
        <fullName evidence="8">Mo-MPT guanylyltransferase</fullName>
    </alternativeName>
    <alternativeName>
        <fullName evidence="8">Molybdopterin guanylyltransferase</fullName>
    </alternativeName>
    <alternativeName>
        <fullName evidence="8">Molybdopterin-guanine dinucleotide synthase</fullName>
        <shortName evidence="8">MGD synthase</shortName>
    </alternativeName>
</protein>
<dbReference type="Proteomes" id="UP000284416">
    <property type="component" value="Unassembled WGS sequence"/>
</dbReference>
<evidence type="ECO:0000313" key="10">
    <source>
        <dbReference type="EMBL" id="RHW40257.1"/>
    </source>
</evidence>
<comment type="caution">
    <text evidence="8">Lacks conserved residue(s) required for the propagation of feature annotation.</text>
</comment>
<dbReference type="EMBL" id="QWEG01000007">
    <property type="protein sequence ID" value="RHW40257.1"/>
    <property type="molecule type" value="Genomic_DNA"/>
</dbReference>
<keyword evidence="6 8" id="KW-0342">GTP-binding</keyword>
<dbReference type="CDD" id="cd02503">
    <property type="entry name" value="MobA"/>
    <property type="match status" value="1"/>
</dbReference>
<evidence type="ECO:0000259" key="9">
    <source>
        <dbReference type="Pfam" id="PF12804"/>
    </source>
</evidence>
<dbReference type="InterPro" id="IPR013482">
    <property type="entry name" value="Molybde_CF_guanTrfase"/>
</dbReference>
<comment type="caution">
    <text evidence="10">The sequence shown here is derived from an EMBL/GenBank/DDBJ whole genome shotgun (WGS) entry which is preliminary data.</text>
</comment>
<feature type="domain" description="MobA-like NTP transferase" evidence="9">
    <location>
        <begin position="5"/>
        <end position="157"/>
    </location>
</feature>
<dbReference type="EC" id="2.7.7.77" evidence="8"/>
<feature type="binding site" evidence="8">
    <location>
        <position position="65"/>
    </location>
    <ligand>
        <name>GTP</name>
        <dbReference type="ChEBI" id="CHEBI:37565"/>
    </ligand>
</feature>